<evidence type="ECO:0000313" key="2">
    <source>
        <dbReference type="Proteomes" id="UP000004221"/>
    </source>
</evidence>
<sequence length="112" mass="12086">MGAAALAEGVKRAAVITENAPRARSKIARPRIAMASRRPFFRMATRRPLSGSKLLGVRELLESLTSVPLSNAAPVIVQIDTMSGVNDYVTTILILGAAEVNLYVLCHMTHSR</sequence>
<comment type="caution">
    <text evidence="1">The sequence shown here is derived from an EMBL/GenBank/DDBJ whole genome shotgun (WGS) entry which is preliminary data.</text>
</comment>
<protein>
    <submittedName>
        <fullName evidence="1">Uncharacterized protein</fullName>
    </submittedName>
</protein>
<evidence type="ECO:0000313" key="1">
    <source>
        <dbReference type="EMBL" id="CCF82342.1"/>
    </source>
</evidence>
<dbReference type="AlphaFoldDB" id="I4ECD0"/>
<keyword evidence="2" id="KW-1185">Reference proteome</keyword>
<gene>
    <name evidence="1" type="ORF">NITHO_1020022</name>
</gene>
<name>I4ECD0_9BACT</name>
<accession>I4ECD0</accession>
<dbReference type="EMBL" id="CAGS01000005">
    <property type="protein sequence ID" value="CCF82342.1"/>
    <property type="molecule type" value="Genomic_DNA"/>
</dbReference>
<dbReference type="Proteomes" id="UP000004221">
    <property type="component" value="Unassembled WGS sequence"/>
</dbReference>
<proteinExistence type="predicted"/>
<organism evidence="1 2">
    <name type="scientific">Nitrolancea hollandica Lb</name>
    <dbReference type="NCBI Taxonomy" id="1129897"/>
    <lineage>
        <taxon>Bacteria</taxon>
        <taxon>Pseudomonadati</taxon>
        <taxon>Thermomicrobiota</taxon>
        <taxon>Thermomicrobia</taxon>
        <taxon>Sphaerobacterales</taxon>
        <taxon>Sphaerobacterineae</taxon>
        <taxon>Sphaerobacteraceae</taxon>
        <taxon>Nitrolancea</taxon>
    </lineage>
</organism>
<reference evidence="1 2" key="1">
    <citation type="journal article" date="2012" name="ISME J.">
        <title>Nitrification expanded: discovery, physiology and genomics of a nitrite-oxidizing bacterium from the phylum Chloroflexi.</title>
        <authorList>
            <person name="Sorokin D.Y."/>
            <person name="Lucker S."/>
            <person name="Vejmelkova D."/>
            <person name="Kostrikina N.A."/>
            <person name="Kleerebezem R."/>
            <person name="Rijpstra W.I."/>
            <person name="Damste J.S."/>
            <person name="Le Paslier D."/>
            <person name="Muyzer G."/>
            <person name="Wagner M."/>
            <person name="van Loosdrecht M.C."/>
            <person name="Daims H."/>
        </authorList>
    </citation>
    <scope>NUCLEOTIDE SEQUENCE [LARGE SCALE GENOMIC DNA]</scope>
    <source>
        <strain evidence="2">none</strain>
    </source>
</reference>